<dbReference type="EMBL" id="LAZR01031290">
    <property type="protein sequence ID" value="KKL54180.1"/>
    <property type="molecule type" value="Genomic_DNA"/>
</dbReference>
<evidence type="ECO:0000256" key="7">
    <source>
        <dbReference type="ARBA" id="ARBA00022989"/>
    </source>
</evidence>
<keyword evidence="5 11" id="KW-0812">Transmembrane</keyword>
<evidence type="ECO:0000256" key="9">
    <source>
        <dbReference type="ARBA" id="ARBA00023136"/>
    </source>
</evidence>
<feature type="transmembrane region" description="Helical" evidence="11">
    <location>
        <begin position="57"/>
        <end position="80"/>
    </location>
</feature>
<dbReference type="InterPro" id="IPR005942">
    <property type="entry name" value="Daunbcin-R_ABC-transpt"/>
</dbReference>
<protein>
    <recommendedName>
        <fullName evidence="12">ABC transmembrane type-2 domain-containing protein</fullName>
    </recommendedName>
</protein>
<dbReference type="InterPro" id="IPR000412">
    <property type="entry name" value="ABC_2_transport"/>
</dbReference>
<sequence length="306" mass="33167">MELRVIYVIVARDFKKFIRERSRLISSVARPVIWLFLIGAGMSRLVQPEGGMTYTQFIFPGILGMTILFSSIFSSISIIWDKEFGFMKEILVAPVSRFSIVLGKAASGTVVSVIQAAIVLALFPLVGIRLGPGEIAAALALCAMTAFCISSFGIVLATFYDSMESFSVIMNFIIMPMFFLSGAMYPIKLLPTPLKIAAKLNPLTYGVDALKHIITPLKEGPMSPDFSIQADIAAILVLSIVFIALSVRLFGNMFAKHTLLGVLAVMVPFIVPSLVLGLGVLVSFVQAFVFALLTTLYLAGAVEEAH</sequence>
<evidence type="ECO:0000256" key="11">
    <source>
        <dbReference type="SAM" id="Phobius"/>
    </source>
</evidence>
<feature type="domain" description="ABC transmembrane type-2" evidence="12">
    <location>
        <begin position="22"/>
        <end position="253"/>
    </location>
</feature>
<evidence type="ECO:0000256" key="3">
    <source>
        <dbReference type="ARBA" id="ARBA00022448"/>
    </source>
</evidence>
<name>A0A0F9FA34_9ZZZZ</name>
<comment type="similarity">
    <text evidence="2">Belongs to the ATPase A chain family.</text>
</comment>
<dbReference type="InterPro" id="IPR051784">
    <property type="entry name" value="Nod_factor_ABC_transporter"/>
</dbReference>
<evidence type="ECO:0000256" key="5">
    <source>
        <dbReference type="ARBA" id="ARBA00022692"/>
    </source>
</evidence>
<dbReference type="GO" id="GO:0043190">
    <property type="term" value="C:ATP-binding cassette (ABC) transporter complex"/>
    <property type="evidence" value="ECO:0007669"/>
    <property type="project" value="InterPro"/>
</dbReference>
<accession>A0A0F9FA34</accession>
<reference evidence="13" key="1">
    <citation type="journal article" date="2015" name="Nature">
        <title>Complex archaea that bridge the gap between prokaryotes and eukaryotes.</title>
        <authorList>
            <person name="Spang A."/>
            <person name="Saw J.H."/>
            <person name="Jorgensen S.L."/>
            <person name="Zaremba-Niedzwiedzka K."/>
            <person name="Martijn J."/>
            <person name="Lind A.E."/>
            <person name="van Eijk R."/>
            <person name="Schleper C."/>
            <person name="Guy L."/>
            <person name="Ettema T.J."/>
        </authorList>
    </citation>
    <scope>NUCLEOTIDE SEQUENCE</scope>
</reference>
<dbReference type="InterPro" id="IPR047817">
    <property type="entry name" value="ABC2_TM_bact-type"/>
</dbReference>
<evidence type="ECO:0000256" key="2">
    <source>
        <dbReference type="ARBA" id="ARBA00006810"/>
    </source>
</evidence>
<evidence type="ECO:0000256" key="8">
    <source>
        <dbReference type="ARBA" id="ARBA00023065"/>
    </source>
</evidence>
<dbReference type="InterPro" id="IPR013525">
    <property type="entry name" value="ABC2_TM"/>
</dbReference>
<keyword evidence="9 11" id="KW-0472">Membrane</keyword>
<dbReference type="CDD" id="cd00310">
    <property type="entry name" value="ATP-synt_Fo_a_6"/>
    <property type="match status" value="1"/>
</dbReference>
<comment type="caution">
    <text evidence="13">The sequence shown here is derived from an EMBL/GenBank/DDBJ whole genome shotgun (WGS) entry which is preliminary data.</text>
</comment>
<evidence type="ECO:0000256" key="6">
    <source>
        <dbReference type="ARBA" id="ARBA00022781"/>
    </source>
</evidence>
<dbReference type="PRINTS" id="PR00164">
    <property type="entry name" value="ABC2TRNSPORT"/>
</dbReference>
<dbReference type="GO" id="GO:0140359">
    <property type="term" value="F:ABC-type transporter activity"/>
    <property type="evidence" value="ECO:0007669"/>
    <property type="project" value="InterPro"/>
</dbReference>
<dbReference type="AlphaFoldDB" id="A0A0F9FA34"/>
<evidence type="ECO:0000256" key="1">
    <source>
        <dbReference type="ARBA" id="ARBA00004141"/>
    </source>
</evidence>
<evidence type="ECO:0000313" key="13">
    <source>
        <dbReference type="EMBL" id="KKL54180.1"/>
    </source>
</evidence>
<keyword evidence="10" id="KW-0066">ATP synthesis</keyword>
<dbReference type="Pfam" id="PF01061">
    <property type="entry name" value="ABC2_membrane"/>
    <property type="match status" value="1"/>
</dbReference>
<keyword evidence="6" id="KW-0375">Hydrogen ion transport</keyword>
<dbReference type="InterPro" id="IPR023011">
    <property type="entry name" value="ATP_synth_F0_asu_AS"/>
</dbReference>
<feature type="transmembrane region" description="Helical" evidence="11">
    <location>
        <begin position="135"/>
        <end position="156"/>
    </location>
</feature>
<evidence type="ECO:0000256" key="10">
    <source>
        <dbReference type="ARBA" id="ARBA00023310"/>
    </source>
</evidence>
<dbReference type="PANTHER" id="PTHR43229:SF2">
    <property type="entry name" value="NODULATION PROTEIN J"/>
    <property type="match status" value="1"/>
</dbReference>
<dbReference type="PROSITE" id="PS51012">
    <property type="entry name" value="ABC_TM2"/>
    <property type="match status" value="1"/>
</dbReference>
<evidence type="ECO:0000259" key="12">
    <source>
        <dbReference type="PROSITE" id="PS51012"/>
    </source>
</evidence>
<dbReference type="PIRSF" id="PIRSF006648">
    <property type="entry name" value="DrrB"/>
    <property type="match status" value="1"/>
</dbReference>
<dbReference type="NCBIfam" id="TIGR01247">
    <property type="entry name" value="drrB"/>
    <property type="match status" value="1"/>
</dbReference>
<dbReference type="PROSITE" id="PS00449">
    <property type="entry name" value="ATPASE_A"/>
    <property type="match status" value="1"/>
</dbReference>
<feature type="transmembrane region" description="Helical" evidence="11">
    <location>
        <begin position="24"/>
        <end position="45"/>
    </location>
</feature>
<feature type="transmembrane region" description="Helical" evidence="11">
    <location>
        <begin position="284"/>
        <end position="302"/>
    </location>
</feature>
<gene>
    <name evidence="13" type="ORF">LCGC14_2268000</name>
</gene>
<comment type="subcellular location">
    <subcellularLocation>
        <location evidence="1">Membrane</location>
        <topology evidence="1">Multi-pass membrane protein</topology>
    </subcellularLocation>
</comment>
<keyword evidence="3" id="KW-0813">Transport</keyword>
<dbReference type="Pfam" id="PF00119">
    <property type="entry name" value="ATP-synt_A"/>
    <property type="match status" value="1"/>
</dbReference>
<keyword evidence="7 11" id="KW-1133">Transmembrane helix</keyword>
<feature type="transmembrane region" description="Helical" evidence="11">
    <location>
        <begin position="168"/>
        <end position="187"/>
    </location>
</feature>
<feature type="transmembrane region" description="Helical" evidence="11">
    <location>
        <begin position="226"/>
        <end position="247"/>
    </location>
</feature>
<feature type="transmembrane region" description="Helical" evidence="11">
    <location>
        <begin position="101"/>
        <end position="123"/>
    </location>
</feature>
<keyword evidence="4" id="KW-0138">CF(0)</keyword>
<dbReference type="Gene3D" id="1.20.120.220">
    <property type="entry name" value="ATP synthase, F0 complex, subunit A"/>
    <property type="match status" value="1"/>
</dbReference>
<dbReference type="PANTHER" id="PTHR43229">
    <property type="entry name" value="NODULATION PROTEIN J"/>
    <property type="match status" value="1"/>
</dbReference>
<dbReference type="InterPro" id="IPR035908">
    <property type="entry name" value="F0_ATP_A_sf"/>
</dbReference>
<dbReference type="InterPro" id="IPR000568">
    <property type="entry name" value="ATP_synth_F0_asu"/>
</dbReference>
<keyword evidence="8" id="KW-0406">Ion transport</keyword>
<proteinExistence type="inferred from homology"/>
<evidence type="ECO:0000256" key="4">
    <source>
        <dbReference type="ARBA" id="ARBA00022547"/>
    </source>
</evidence>
<dbReference type="SUPFAM" id="SSF81336">
    <property type="entry name" value="F1F0 ATP synthase subunit A"/>
    <property type="match status" value="1"/>
</dbReference>
<dbReference type="GO" id="GO:0015986">
    <property type="term" value="P:proton motive force-driven ATP synthesis"/>
    <property type="evidence" value="ECO:0007669"/>
    <property type="project" value="InterPro"/>
</dbReference>
<feature type="transmembrane region" description="Helical" evidence="11">
    <location>
        <begin position="259"/>
        <end position="278"/>
    </location>
</feature>
<dbReference type="GO" id="GO:0045259">
    <property type="term" value="C:proton-transporting ATP synthase complex"/>
    <property type="evidence" value="ECO:0007669"/>
    <property type="project" value="UniProtKB-KW"/>
</dbReference>
<dbReference type="GO" id="GO:0015078">
    <property type="term" value="F:proton transmembrane transporter activity"/>
    <property type="evidence" value="ECO:0007669"/>
    <property type="project" value="InterPro"/>
</dbReference>
<organism evidence="13">
    <name type="scientific">marine sediment metagenome</name>
    <dbReference type="NCBI Taxonomy" id="412755"/>
    <lineage>
        <taxon>unclassified sequences</taxon>
        <taxon>metagenomes</taxon>
        <taxon>ecological metagenomes</taxon>
    </lineage>
</organism>